<dbReference type="EMBL" id="JBANAX010000233">
    <property type="protein sequence ID" value="KAL1217943.1"/>
    <property type="molecule type" value="Genomic_DNA"/>
</dbReference>
<reference evidence="5 6" key="1">
    <citation type="submission" date="2024-04" db="EMBL/GenBank/DDBJ databases">
        <title>Genome assembly C_amara_ONT_v2.</title>
        <authorList>
            <person name="Yant L."/>
            <person name="Moore C."/>
            <person name="Slenker M."/>
        </authorList>
    </citation>
    <scope>NUCLEOTIDE SEQUENCE [LARGE SCALE GENOMIC DNA]</scope>
    <source>
        <tissue evidence="5">Leaf</tissue>
    </source>
</reference>
<evidence type="ECO:0000313" key="5">
    <source>
        <dbReference type="EMBL" id="KAL1217943.1"/>
    </source>
</evidence>
<dbReference type="AlphaFoldDB" id="A0ABD1BLC1"/>
<evidence type="ECO:0000313" key="6">
    <source>
        <dbReference type="Proteomes" id="UP001558713"/>
    </source>
</evidence>
<keyword evidence="2" id="KW-0677">Repeat</keyword>
<sequence>MLLGQYLIWVILLLGQIHGYKSCIEKEKEALLELKKYLISMRREGQSDSVLPTWTNDKKSDCCLWNGVKCNRTSRRVIGISFGDLYLKQSSLLNLSLLHPFEEVRSLHLNRSGFSGLFDDMEGIQEFLLVFIF</sequence>
<name>A0ABD1BLC1_CARAN</name>
<dbReference type="Pfam" id="PF08263">
    <property type="entry name" value="LRRNT_2"/>
    <property type="match status" value="1"/>
</dbReference>
<keyword evidence="3" id="KW-0732">Signal</keyword>
<comment type="caution">
    <text evidence="5">The sequence shown here is derived from an EMBL/GenBank/DDBJ whole genome shotgun (WGS) entry which is preliminary data.</text>
</comment>
<proteinExistence type="predicted"/>
<evidence type="ECO:0000256" key="1">
    <source>
        <dbReference type="ARBA" id="ARBA00022614"/>
    </source>
</evidence>
<evidence type="ECO:0000259" key="4">
    <source>
        <dbReference type="Pfam" id="PF08263"/>
    </source>
</evidence>
<keyword evidence="6" id="KW-1185">Reference proteome</keyword>
<organism evidence="5 6">
    <name type="scientific">Cardamine amara subsp. amara</name>
    <dbReference type="NCBI Taxonomy" id="228776"/>
    <lineage>
        <taxon>Eukaryota</taxon>
        <taxon>Viridiplantae</taxon>
        <taxon>Streptophyta</taxon>
        <taxon>Embryophyta</taxon>
        <taxon>Tracheophyta</taxon>
        <taxon>Spermatophyta</taxon>
        <taxon>Magnoliopsida</taxon>
        <taxon>eudicotyledons</taxon>
        <taxon>Gunneridae</taxon>
        <taxon>Pentapetalae</taxon>
        <taxon>rosids</taxon>
        <taxon>malvids</taxon>
        <taxon>Brassicales</taxon>
        <taxon>Brassicaceae</taxon>
        <taxon>Cardamineae</taxon>
        <taxon>Cardamine</taxon>
    </lineage>
</organism>
<evidence type="ECO:0000256" key="2">
    <source>
        <dbReference type="ARBA" id="ARBA00022737"/>
    </source>
</evidence>
<dbReference type="InterPro" id="IPR032675">
    <property type="entry name" value="LRR_dom_sf"/>
</dbReference>
<dbReference type="PANTHER" id="PTHR48065:SF11">
    <property type="entry name" value="OS11G0213300 PROTEIN"/>
    <property type="match status" value="1"/>
</dbReference>
<feature type="signal peptide" evidence="3">
    <location>
        <begin position="1"/>
        <end position="19"/>
    </location>
</feature>
<accession>A0ABD1BLC1</accession>
<evidence type="ECO:0000256" key="3">
    <source>
        <dbReference type="SAM" id="SignalP"/>
    </source>
</evidence>
<feature type="chain" id="PRO_5044851559" evidence="3">
    <location>
        <begin position="20"/>
        <end position="133"/>
    </location>
</feature>
<dbReference type="PANTHER" id="PTHR48065">
    <property type="entry name" value="OS10G0469600 PROTEIN"/>
    <property type="match status" value="1"/>
</dbReference>
<gene>
    <name evidence="5" type="ORF">V5N11_001834</name>
</gene>
<dbReference type="InterPro" id="IPR013210">
    <property type="entry name" value="LRR_N_plant-typ"/>
</dbReference>
<dbReference type="Proteomes" id="UP001558713">
    <property type="component" value="Unassembled WGS sequence"/>
</dbReference>
<protein>
    <submittedName>
        <fullName evidence="5">Receptor like protein 21</fullName>
    </submittedName>
</protein>
<keyword evidence="1" id="KW-0433">Leucine-rich repeat</keyword>
<keyword evidence="5" id="KW-0675">Receptor</keyword>
<feature type="domain" description="Leucine-rich repeat-containing N-terminal plant-type" evidence="4">
    <location>
        <begin position="26"/>
        <end position="71"/>
    </location>
</feature>
<dbReference type="Gene3D" id="3.80.10.10">
    <property type="entry name" value="Ribonuclease Inhibitor"/>
    <property type="match status" value="1"/>
</dbReference>